<dbReference type="PROSITE" id="PS50928">
    <property type="entry name" value="ABC_TM1"/>
    <property type="match status" value="2"/>
</dbReference>
<feature type="transmembrane region" description="Helical" evidence="8">
    <location>
        <begin position="25"/>
        <end position="49"/>
    </location>
</feature>
<evidence type="ECO:0000256" key="6">
    <source>
        <dbReference type="ARBA" id="ARBA00022989"/>
    </source>
</evidence>
<dbReference type="InterPro" id="IPR035906">
    <property type="entry name" value="MetI-like_sf"/>
</dbReference>
<organism evidence="10">
    <name type="scientific">freshwater metagenome</name>
    <dbReference type="NCBI Taxonomy" id="449393"/>
    <lineage>
        <taxon>unclassified sequences</taxon>
        <taxon>metagenomes</taxon>
        <taxon>ecological metagenomes</taxon>
    </lineage>
</organism>
<feature type="transmembrane region" description="Helical" evidence="8">
    <location>
        <begin position="399"/>
        <end position="420"/>
    </location>
</feature>
<sequence>MIVTEEVVATGAAQRPRRSSTSLRVSPVVAVVAVLAAAIAALPLLYLVIQASSRGLGNVIEEVWQRRTLDLTLRSLALALTVTALSLVVGVCSAFFAVRTNLPGYRFFAVVLVLPLAMPSYVAAYAWISWIPSLAGFWGAVLVLTSISFPFVFLPVAASLRRIDARQEDVARSLGLTSSQVTFRLTLRQVRPSATAGALMVGLYALSDFGAVATMRFESFTWVIFGAYRAGFNPTRAAILSLVLVAVSIVFVWFEFVVRGDGRAVTVGGGVSRVPNRLRLGKGRVPIALVLFGVTSITLIVPITLVLRWFFEATSAGIDVSELFAAVRQTLLVSALATIGVIVLAVPAAVLAARVSTRWAQSTERTVFVVHALPGIVIGLAVVYLGIRLVPSMYQRLPMLIFAYVVLFMSLAVGSVRASVELSPVSIEDSARSLGLSRLAVFRKVTLPLARPGILAGAALVFLTVMKELPATILLRPTGMDTLATELWNRTSVADYAAASPYALVLILVAAVPAALLTLTRETR</sequence>
<evidence type="ECO:0000256" key="7">
    <source>
        <dbReference type="ARBA" id="ARBA00023136"/>
    </source>
</evidence>
<evidence type="ECO:0000256" key="2">
    <source>
        <dbReference type="ARBA" id="ARBA00022448"/>
    </source>
</evidence>
<feature type="transmembrane region" description="Helical" evidence="8">
    <location>
        <begin position="496"/>
        <end position="519"/>
    </location>
</feature>
<feature type="transmembrane region" description="Helical" evidence="8">
    <location>
        <begin position="331"/>
        <end position="355"/>
    </location>
</feature>
<dbReference type="EMBL" id="CAEZXE010000193">
    <property type="protein sequence ID" value="CAB4692724.1"/>
    <property type="molecule type" value="Genomic_DNA"/>
</dbReference>
<dbReference type="Gene3D" id="1.10.3720.10">
    <property type="entry name" value="MetI-like"/>
    <property type="match status" value="2"/>
</dbReference>
<evidence type="ECO:0000256" key="8">
    <source>
        <dbReference type="SAM" id="Phobius"/>
    </source>
</evidence>
<keyword evidence="4" id="KW-0997">Cell inner membrane</keyword>
<proteinExistence type="predicted"/>
<keyword evidence="6 8" id="KW-1133">Transmembrane helix</keyword>
<feature type="transmembrane region" description="Helical" evidence="8">
    <location>
        <begin position="367"/>
        <end position="387"/>
    </location>
</feature>
<evidence type="ECO:0000313" key="10">
    <source>
        <dbReference type="EMBL" id="CAB4572587.1"/>
    </source>
</evidence>
<dbReference type="InterPro" id="IPR000515">
    <property type="entry name" value="MetI-like"/>
</dbReference>
<name>A0A6J6E8U9_9ZZZZ</name>
<evidence type="ECO:0000259" key="9">
    <source>
        <dbReference type="PROSITE" id="PS50928"/>
    </source>
</evidence>
<reference evidence="10" key="1">
    <citation type="submission" date="2020-05" db="EMBL/GenBank/DDBJ databases">
        <authorList>
            <person name="Chiriac C."/>
            <person name="Salcher M."/>
            <person name="Ghai R."/>
            <person name="Kavagutti S V."/>
        </authorList>
    </citation>
    <scope>NUCLEOTIDE SEQUENCE</scope>
</reference>
<feature type="transmembrane region" description="Helical" evidence="8">
    <location>
        <begin position="105"/>
        <end position="128"/>
    </location>
</feature>
<feature type="transmembrane region" description="Helical" evidence="8">
    <location>
        <begin position="287"/>
        <end position="311"/>
    </location>
</feature>
<feature type="transmembrane region" description="Helical" evidence="8">
    <location>
        <begin position="134"/>
        <end position="157"/>
    </location>
</feature>
<dbReference type="EMBL" id="CAEZTG010000123">
    <property type="protein sequence ID" value="CAB4572587.1"/>
    <property type="molecule type" value="Genomic_DNA"/>
</dbReference>
<keyword evidence="3" id="KW-1003">Cell membrane</keyword>
<protein>
    <submittedName>
        <fullName evidence="10">Unannotated protein</fullName>
    </submittedName>
</protein>
<feature type="transmembrane region" description="Helical" evidence="8">
    <location>
        <begin position="237"/>
        <end position="258"/>
    </location>
</feature>
<keyword evidence="2" id="KW-0813">Transport</keyword>
<keyword evidence="7 8" id="KW-0472">Membrane</keyword>
<feature type="transmembrane region" description="Helical" evidence="8">
    <location>
        <begin position="76"/>
        <end position="98"/>
    </location>
</feature>
<dbReference type="PANTHER" id="PTHR43357:SF3">
    <property type="entry name" value="FE(3+)-TRANSPORT SYSTEM PERMEASE PROTEIN FBPB 2"/>
    <property type="match status" value="1"/>
</dbReference>
<dbReference type="Pfam" id="PF00528">
    <property type="entry name" value="BPD_transp_1"/>
    <property type="match status" value="2"/>
</dbReference>
<dbReference type="GO" id="GO:0055085">
    <property type="term" value="P:transmembrane transport"/>
    <property type="evidence" value="ECO:0007669"/>
    <property type="project" value="InterPro"/>
</dbReference>
<comment type="subcellular location">
    <subcellularLocation>
        <location evidence="1">Cell inner membrane</location>
        <topology evidence="1">Multi-pass membrane protein</topology>
    </subcellularLocation>
</comment>
<evidence type="ECO:0000256" key="4">
    <source>
        <dbReference type="ARBA" id="ARBA00022519"/>
    </source>
</evidence>
<accession>A0A6J6E8U9</accession>
<dbReference type="CDD" id="cd06261">
    <property type="entry name" value="TM_PBP2"/>
    <property type="match status" value="2"/>
</dbReference>
<evidence type="ECO:0000313" key="11">
    <source>
        <dbReference type="EMBL" id="CAB4692724.1"/>
    </source>
</evidence>
<dbReference type="SUPFAM" id="SSF161098">
    <property type="entry name" value="MetI-like"/>
    <property type="match status" value="2"/>
</dbReference>
<evidence type="ECO:0000256" key="1">
    <source>
        <dbReference type="ARBA" id="ARBA00004429"/>
    </source>
</evidence>
<dbReference type="PANTHER" id="PTHR43357">
    <property type="entry name" value="INNER MEMBRANE ABC TRANSPORTER PERMEASE PROTEIN YDCV"/>
    <property type="match status" value="1"/>
</dbReference>
<evidence type="ECO:0000256" key="3">
    <source>
        <dbReference type="ARBA" id="ARBA00022475"/>
    </source>
</evidence>
<feature type="domain" description="ABC transmembrane type-1" evidence="9">
    <location>
        <begin position="327"/>
        <end position="517"/>
    </location>
</feature>
<keyword evidence="5 8" id="KW-0812">Transmembrane</keyword>
<feature type="transmembrane region" description="Helical" evidence="8">
    <location>
        <begin position="441"/>
        <end position="466"/>
    </location>
</feature>
<gene>
    <name evidence="10" type="ORF">UFOPK1603_01259</name>
    <name evidence="11" type="ORF">UFOPK2350_01663</name>
</gene>
<evidence type="ECO:0000256" key="5">
    <source>
        <dbReference type="ARBA" id="ARBA00022692"/>
    </source>
</evidence>
<dbReference type="AlphaFoldDB" id="A0A6J6E8U9"/>
<feature type="domain" description="ABC transmembrane type-1" evidence="9">
    <location>
        <begin position="72"/>
        <end position="255"/>
    </location>
</feature>
<feature type="transmembrane region" description="Helical" evidence="8">
    <location>
        <begin position="194"/>
        <end position="217"/>
    </location>
</feature>
<dbReference type="GO" id="GO:0005886">
    <property type="term" value="C:plasma membrane"/>
    <property type="evidence" value="ECO:0007669"/>
    <property type="project" value="UniProtKB-SubCell"/>
</dbReference>